<dbReference type="RefSeq" id="WP_189247958.1">
    <property type="nucleotide sequence ID" value="NZ_BMQJ01000009.1"/>
</dbReference>
<evidence type="ECO:0000256" key="1">
    <source>
        <dbReference type="SAM" id="MobiDB-lite"/>
    </source>
</evidence>
<comment type="caution">
    <text evidence="2">The sequence shown here is derived from an EMBL/GenBank/DDBJ whole genome shotgun (WGS) entry which is preliminary data.</text>
</comment>
<reference evidence="3" key="1">
    <citation type="journal article" date="2019" name="Int. J. Syst. Evol. Microbiol.">
        <title>The Global Catalogue of Microorganisms (GCM) 10K type strain sequencing project: providing services to taxonomists for standard genome sequencing and annotation.</title>
        <authorList>
            <consortium name="The Broad Institute Genomics Platform"/>
            <consortium name="The Broad Institute Genome Sequencing Center for Infectious Disease"/>
            <person name="Wu L."/>
            <person name="Ma J."/>
        </authorList>
    </citation>
    <scope>NUCLEOTIDE SEQUENCE [LARGE SCALE GENOMIC DNA]</scope>
    <source>
        <strain evidence="3">JCM 3115</strain>
    </source>
</reference>
<dbReference type="EMBL" id="BMQJ01000009">
    <property type="protein sequence ID" value="GGQ05574.1"/>
    <property type="molecule type" value="Genomic_DNA"/>
</dbReference>
<feature type="compositionally biased region" description="Basic and acidic residues" evidence="1">
    <location>
        <begin position="24"/>
        <end position="44"/>
    </location>
</feature>
<gene>
    <name evidence="2" type="ORF">GCM10010140_39840</name>
</gene>
<sequence>MNPELHYQLMNDRSAELQREAGERRLAREAKAESENRSGGERRRSIFARILPA</sequence>
<accession>A0ABQ2R1X3</accession>
<feature type="region of interest" description="Disordered" evidence="1">
    <location>
        <begin position="24"/>
        <end position="46"/>
    </location>
</feature>
<dbReference type="Proteomes" id="UP000611554">
    <property type="component" value="Unassembled WGS sequence"/>
</dbReference>
<evidence type="ECO:0000313" key="3">
    <source>
        <dbReference type="Proteomes" id="UP000611554"/>
    </source>
</evidence>
<protein>
    <submittedName>
        <fullName evidence="2">Uncharacterized protein</fullName>
    </submittedName>
</protein>
<keyword evidence="3" id="KW-1185">Reference proteome</keyword>
<evidence type="ECO:0000313" key="2">
    <source>
        <dbReference type="EMBL" id="GGQ05574.1"/>
    </source>
</evidence>
<proteinExistence type="predicted"/>
<name>A0ABQ2R1X3_9ACTN</name>
<organism evidence="2 3">
    <name type="scientific">Streptosporangium pseudovulgare</name>
    <dbReference type="NCBI Taxonomy" id="35765"/>
    <lineage>
        <taxon>Bacteria</taxon>
        <taxon>Bacillati</taxon>
        <taxon>Actinomycetota</taxon>
        <taxon>Actinomycetes</taxon>
        <taxon>Streptosporangiales</taxon>
        <taxon>Streptosporangiaceae</taxon>
        <taxon>Streptosporangium</taxon>
    </lineage>
</organism>